<evidence type="ECO:0000313" key="1">
    <source>
        <dbReference type="EMBL" id="QRG09026.1"/>
    </source>
</evidence>
<dbReference type="Gene3D" id="3.30.30.40">
    <property type="match status" value="1"/>
</dbReference>
<dbReference type="AlphaFoldDB" id="A0A974SK17"/>
<dbReference type="SUPFAM" id="SSF100950">
    <property type="entry name" value="NagB/RpiA/CoA transferase-like"/>
    <property type="match status" value="2"/>
</dbReference>
<dbReference type="Pfam" id="PF01144">
    <property type="entry name" value="CoA_trans"/>
    <property type="match status" value="1"/>
</dbReference>
<gene>
    <name evidence="1" type="ORF">EZH22_12580</name>
</gene>
<evidence type="ECO:0000313" key="2">
    <source>
        <dbReference type="Proteomes" id="UP000596427"/>
    </source>
</evidence>
<dbReference type="PANTHER" id="PTHR43293">
    <property type="entry name" value="ACETATE COA-TRANSFERASE YDIF"/>
    <property type="match status" value="1"/>
</dbReference>
<dbReference type="Proteomes" id="UP000596427">
    <property type="component" value="Chromosome"/>
</dbReference>
<dbReference type="InterPro" id="IPR037171">
    <property type="entry name" value="NagB/RpiA_transferase-like"/>
</dbReference>
<accession>A0A974SK17</accession>
<sequence length="562" mass="59713">MSRETTSKVATLGDAVRATVTPGATLLFAFTHNRSHAAAFEVARQFRDRRCLTLAGTGLLEYASILVAAGAVERLESAFAGGTYPAPAPSRQLQAEIDACAGNDPDWTNLTMTLRLMAGAMGWPFVPTNSLFGSGLWNGRQRARITDPFTGAPASVIAPLRPDVTFLHAPVADTLGNTILHAPDAEESWGVYAARQVVVTAERVVSPETLRGIGPRTGIPGHLVAHVVHAPFGAHPQGQFLWSEDEGVESYAEDYAFRQMLRALVRDPGALRAWVEEWVFGTDHAAYLDRLGAVRLDDLRAEAVSPIAADPKGWDEPASPEERAAALAMTVAEGRVAANAADTLFAGIGLAHLAAWGAERRCRARQLPVSLIAETGMIGFRPIAGDPYLFNRPNAASSLFHSSFTQTLGVLAGSNARRCLAMLAAAQIDRQGNINSSRSADGRLIVGSGGANDLASGGGACLVVMPLKAGRFVEELPFVTSPIRHHAGVATDLGLLERDETGDLRVTGVTCAPGEEQATLSEISRRCGREIARAPDLVRFAPPTPDDLALLRGFDPCRTILA</sequence>
<protein>
    <submittedName>
        <fullName evidence="1">3-oxoacid CoA-transferase</fullName>
    </submittedName>
</protein>
<reference evidence="1 2" key="1">
    <citation type="submission" date="2020-10" db="EMBL/GenBank/DDBJ databases">
        <title>Degradation of 1,4-Dioxane by Xanthobacter sp. YN2, via a Novel Group-2 Soluble Di-Iron Monooxygenase.</title>
        <authorList>
            <person name="Ma F."/>
            <person name="Wang Y."/>
            <person name="Yang J."/>
            <person name="Guo H."/>
            <person name="Su D."/>
            <person name="Yu L."/>
        </authorList>
    </citation>
    <scope>NUCLEOTIDE SEQUENCE [LARGE SCALE GENOMIC DNA]</scope>
    <source>
        <strain evidence="1 2">YN2</strain>
    </source>
</reference>
<proteinExistence type="predicted"/>
<organism evidence="1 2">
    <name type="scientific">Xanthobacter dioxanivorans</name>
    <dbReference type="NCBI Taxonomy" id="2528964"/>
    <lineage>
        <taxon>Bacteria</taxon>
        <taxon>Pseudomonadati</taxon>
        <taxon>Pseudomonadota</taxon>
        <taxon>Alphaproteobacteria</taxon>
        <taxon>Hyphomicrobiales</taxon>
        <taxon>Xanthobacteraceae</taxon>
        <taxon>Xanthobacter</taxon>
    </lineage>
</organism>
<name>A0A974SK17_9HYPH</name>
<dbReference type="KEGG" id="xdi:EZH22_12580"/>
<dbReference type="InterPro" id="IPR004165">
    <property type="entry name" value="CoA_trans_fam_I"/>
</dbReference>
<keyword evidence="2" id="KW-1185">Reference proteome</keyword>
<dbReference type="PANTHER" id="PTHR43293:SF3">
    <property type="entry name" value="CHOLESTEROL RING-CLEAVING HYDROLASE IPDB SUBUNIT"/>
    <property type="match status" value="1"/>
</dbReference>
<dbReference type="Gene3D" id="3.40.1080.10">
    <property type="entry name" value="Glutaconate Coenzyme A-transferase"/>
    <property type="match status" value="2"/>
</dbReference>
<dbReference type="EMBL" id="CP063362">
    <property type="protein sequence ID" value="QRG09026.1"/>
    <property type="molecule type" value="Genomic_DNA"/>
</dbReference>
<dbReference type="GO" id="GO:0008410">
    <property type="term" value="F:CoA-transferase activity"/>
    <property type="evidence" value="ECO:0007669"/>
    <property type="project" value="InterPro"/>
</dbReference>
<dbReference type="RefSeq" id="WP_203195943.1">
    <property type="nucleotide sequence ID" value="NZ_CP063362.1"/>
</dbReference>
<dbReference type="SMART" id="SM00882">
    <property type="entry name" value="CoA_trans"/>
    <property type="match status" value="1"/>
</dbReference>